<dbReference type="NCBIfam" id="TIGR01640">
    <property type="entry name" value="F_box_assoc_1"/>
    <property type="match status" value="1"/>
</dbReference>
<dbReference type="InterPro" id="IPR017451">
    <property type="entry name" value="F-box-assoc_interact_dom"/>
</dbReference>
<dbReference type="PROSITE" id="PS50181">
    <property type="entry name" value="FBOX"/>
    <property type="match status" value="1"/>
</dbReference>
<comment type="caution">
    <text evidence="2">The sequence shown here is derived from an EMBL/GenBank/DDBJ whole genome shotgun (WGS) entry which is preliminary data.</text>
</comment>
<dbReference type="InterPro" id="IPR036047">
    <property type="entry name" value="F-box-like_dom_sf"/>
</dbReference>
<evidence type="ECO:0000313" key="3">
    <source>
        <dbReference type="Proteomes" id="UP001279734"/>
    </source>
</evidence>
<keyword evidence="3" id="KW-1185">Reference proteome</keyword>
<evidence type="ECO:0000259" key="1">
    <source>
        <dbReference type="PROSITE" id="PS50181"/>
    </source>
</evidence>
<dbReference type="AlphaFoldDB" id="A0AAD3SW00"/>
<dbReference type="SUPFAM" id="SSF81383">
    <property type="entry name" value="F-box domain"/>
    <property type="match status" value="1"/>
</dbReference>
<sequence>MAMKEENAKVVRSGVAILPQFTATTTAMANVEEEAGWNSLPLEIQFEILARVPALDLIGLKPVCKSWFNLISSNRYFSYAQLARCRFRSRLSILLDEHQYVSGQQGGGSFRYHYLAFETDGGGSAQLSTAELLHNRELNLEALLPWASKQDEVYVLSSCDGLILFSASSSGNFSENLRLFVCNPVIALSAMLPSPPADADYEYEIRAWALGYDDSAAGGTIRYKVVGIRRSKSYPHKNQLVLFTLGCTSLSSSWRVIDIENDFNRYRSLDTVVANGKLNWMCSRCTSSGGCESYLLSIDMNKEVVTEEALNLPRTLLCIPPVGFFGVHGCLYLVFPPWAYNSQDMQIWCMKDWNSLKWVKEHVIPMSTILSSVPEPIFPTPVKPIGIIANATKLILHLTQCGQLVSYDFQSKTVTPLPSEALCGKLRSFIQYPHVRGESCVMIHAYAREYVDSLVSWL</sequence>
<dbReference type="Gene3D" id="1.20.1280.50">
    <property type="match status" value="1"/>
</dbReference>
<dbReference type="InterPro" id="IPR001810">
    <property type="entry name" value="F-box_dom"/>
</dbReference>
<accession>A0AAD3SW00</accession>
<name>A0AAD3SW00_NEPGR</name>
<gene>
    <name evidence="2" type="ORF">Nepgr_019515</name>
</gene>
<protein>
    <recommendedName>
        <fullName evidence="1">F-box domain-containing protein</fullName>
    </recommendedName>
</protein>
<organism evidence="2 3">
    <name type="scientific">Nepenthes gracilis</name>
    <name type="common">Slender pitcher plant</name>
    <dbReference type="NCBI Taxonomy" id="150966"/>
    <lineage>
        <taxon>Eukaryota</taxon>
        <taxon>Viridiplantae</taxon>
        <taxon>Streptophyta</taxon>
        <taxon>Embryophyta</taxon>
        <taxon>Tracheophyta</taxon>
        <taxon>Spermatophyta</taxon>
        <taxon>Magnoliopsida</taxon>
        <taxon>eudicotyledons</taxon>
        <taxon>Gunneridae</taxon>
        <taxon>Pentapetalae</taxon>
        <taxon>Caryophyllales</taxon>
        <taxon>Nepenthaceae</taxon>
        <taxon>Nepenthes</taxon>
    </lineage>
</organism>
<dbReference type="Proteomes" id="UP001279734">
    <property type="component" value="Unassembled WGS sequence"/>
</dbReference>
<dbReference type="PANTHER" id="PTHR31672">
    <property type="entry name" value="BNACNNG10540D PROTEIN"/>
    <property type="match status" value="1"/>
</dbReference>
<dbReference type="Pfam" id="PF00646">
    <property type="entry name" value="F-box"/>
    <property type="match status" value="1"/>
</dbReference>
<feature type="domain" description="F-box" evidence="1">
    <location>
        <begin position="34"/>
        <end position="80"/>
    </location>
</feature>
<reference evidence="2" key="1">
    <citation type="submission" date="2023-05" db="EMBL/GenBank/DDBJ databases">
        <title>Nepenthes gracilis genome sequencing.</title>
        <authorList>
            <person name="Fukushima K."/>
        </authorList>
    </citation>
    <scope>NUCLEOTIDE SEQUENCE</scope>
    <source>
        <strain evidence="2">SING2019-196</strain>
    </source>
</reference>
<proteinExistence type="predicted"/>
<dbReference type="EMBL" id="BSYO01000018">
    <property type="protein sequence ID" value="GMH17674.1"/>
    <property type="molecule type" value="Genomic_DNA"/>
</dbReference>
<dbReference type="PANTHER" id="PTHR31672:SF13">
    <property type="entry name" value="F-BOX PROTEIN CPR30-LIKE"/>
    <property type="match status" value="1"/>
</dbReference>
<dbReference type="InterPro" id="IPR013187">
    <property type="entry name" value="F-box-assoc_dom_typ3"/>
</dbReference>
<dbReference type="SMART" id="SM00256">
    <property type="entry name" value="FBOX"/>
    <property type="match status" value="1"/>
</dbReference>
<dbReference type="InterPro" id="IPR050796">
    <property type="entry name" value="SCF_F-box_component"/>
</dbReference>
<evidence type="ECO:0000313" key="2">
    <source>
        <dbReference type="EMBL" id="GMH17674.1"/>
    </source>
</evidence>
<dbReference type="Pfam" id="PF08268">
    <property type="entry name" value="FBA_3"/>
    <property type="match status" value="1"/>
</dbReference>